<keyword evidence="3" id="KW-1185">Reference proteome</keyword>
<dbReference type="Proteomes" id="UP000431269">
    <property type="component" value="Chromosome"/>
</dbReference>
<dbReference type="AlphaFoldDB" id="A0A6I6MJ59"/>
<dbReference type="KEGG" id="tsv:DSM104635_01496"/>
<dbReference type="GO" id="GO:0004497">
    <property type="term" value="F:monooxygenase activity"/>
    <property type="evidence" value="ECO:0007669"/>
    <property type="project" value="UniProtKB-KW"/>
</dbReference>
<keyword evidence="2" id="KW-0560">Oxidoreductase</keyword>
<proteinExistence type="predicted"/>
<sequence>MCAILRAETRPGVDNEFEALMSDLAHHVRASEAGCDSYTVTRAMGSEAHFVVHARFLDWNAFEGHADTPHLNRFMPRLSALLAAPLSMEIFLEV</sequence>
<dbReference type="SUPFAM" id="SSF54909">
    <property type="entry name" value="Dimeric alpha+beta barrel"/>
    <property type="match status" value="1"/>
</dbReference>
<organism evidence="2 3">
    <name type="scientific">Terricaulis silvestris</name>
    <dbReference type="NCBI Taxonomy" id="2686094"/>
    <lineage>
        <taxon>Bacteria</taxon>
        <taxon>Pseudomonadati</taxon>
        <taxon>Pseudomonadota</taxon>
        <taxon>Alphaproteobacteria</taxon>
        <taxon>Caulobacterales</taxon>
        <taxon>Caulobacteraceae</taxon>
        <taxon>Terricaulis</taxon>
    </lineage>
</organism>
<keyword evidence="2" id="KW-0503">Monooxygenase</keyword>
<gene>
    <name evidence="2" type="ORF">DSM104635_01496</name>
</gene>
<evidence type="ECO:0000259" key="1">
    <source>
        <dbReference type="PROSITE" id="PS51725"/>
    </source>
</evidence>
<dbReference type="InterPro" id="IPR007138">
    <property type="entry name" value="ABM_dom"/>
</dbReference>
<feature type="domain" description="ABM" evidence="1">
    <location>
        <begin position="1"/>
        <end position="90"/>
    </location>
</feature>
<name>A0A6I6MJ59_9CAUL</name>
<accession>A0A6I6MJ59</accession>
<dbReference type="PROSITE" id="PS51725">
    <property type="entry name" value="ABM"/>
    <property type="match status" value="1"/>
</dbReference>
<dbReference type="InterPro" id="IPR011008">
    <property type="entry name" value="Dimeric_a/b-barrel"/>
</dbReference>
<evidence type="ECO:0000313" key="3">
    <source>
        <dbReference type="Proteomes" id="UP000431269"/>
    </source>
</evidence>
<dbReference type="Gene3D" id="3.30.70.100">
    <property type="match status" value="1"/>
</dbReference>
<protein>
    <submittedName>
        <fullName evidence="2">Antibiotic biosynthesis monooxygenase</fullName>
    </submittedName>
</protein>
<reference evidence="3" key="1">
    <citation type="submission" date="2019-12" db="EMBL/GenBank/DDBJ databases">
        <title>Complete genome of Terracaulis silvestris 0127_4.</title>
        <authorList>
            <person name="Vieira S."/>
            <person name="Riedel T."/>
            <person name="Sproer C."/>
            <person name="Pascual J."/>
            <person name="Boedeker C."/>
            <person name="Overmann J."/>
        </authorList>
    </citation>
    <scope>NUCLEOTIDE SEQUENCE [LARGE SCALE GENOMIC DNA]</scope>
    <source>
        <strain evidence="3">0127_4</strain>
    </source>
</reference>
<dbReference type="Pfam" id="PF03992">
    <property type="entry name" value="ABM"/>
    <property type="match status" value="1"/>
</dbReference>
<dbReference type="EMBL" id="CP047045">
    <property type="protein sequence ID" value="QGZ94669.1"/>
    <property type="molecule type" value="Genomic_DNA"/>
</dbReference>
<evidence type="ECO:0000313" key="2">
    <source>
        <dbReference type="EMBL" id="QGZ94669.1"/>
    </source>
</evidence>